<proteinExistence type="predicted"/>
<dbReference type="GO" id="GO:0000981">
    <property type="term" value="F:DNA-binding transcription factor activity, RNA polymerase II-specific"/>
    <property type="evidence" value="ECO:0007669"/>
    <property type="project" value="TreeGrafter"/>
</dbReference>
<comment type="caution">
    <text evidence="7">The sequence shown here is derived from an EMBL/GenBank/DDBJ whole genome shotgun (WGS) entry which is preliminary data.</text>
</comment>
<evidence type="ECO:0000259" key="6">
    <source>
        <dbReference type="PROSITE" id="PS50157"/>
    </source>
</evidence>
<keyword evidence="4" id="KW-0862">Zinc</keyword>
<evidence type="ECO:0000256" key="5">
    <source>
        <dbReference type="PROSITE-ProRule" id="PRU00042"/>
    </source>
</evidence>
<dbReference type="PANTHER" id="PTHR24409">
    <property type="entry name" value="ZINC FINGER PROTEIN 142"/>
    <property type="match status" value="1"/>
</dbReference>
<accession>A0AAN5C9J6</accession>
<protein>
    <recommendedName>
        <fullName evidence="6">C2H2-type domain-containing protein</fullName>
    </recommendedName>
</protein>
<dbReference type="GO" id="GO:0005634">
    <property type="term" value="C:nucleus"/>
    <property type="evidence" value="ECO:0007669"/>
    <property type="project" value="TreeGrafter"/>
</dbReference>
<sequence length="226" mass="25595">TSTPTFSSGIMRDSLRQCIVCNRFGTHIEIHFSPSDFKLSNRTCIKANAIPFFDDAELNSTGTGDRFQSTDDISNEIKEEPMEMMDDPIDELDEIEQPIDDIFCPSSGMSAKFACSQCTKKFISQAYLNKHMIKHSALPKFVPCSKCTKKFVSQEYLNKHMKKHSVSCSKCAKKFISQEDLNKHMRKYPMKEEEMEEDEPGPSSALLTALSASPSRIWDSAHSQLK</sequence>
<dbReference type="InterPro" id="IPR013087">
    <property type="entry name" value="Znf_C2H2_type"/>
</dbReference>
<reference evidence="8" key="1">
    <citation type="submission" date="2022-10" db="EMBL/GenBank/DDBJ databases">
        <title>Genome assembly of Pristionchus species.</title>
        <authorList>
            <person name="Yoshida K."/>
            <person name="Sommer R.J."/>
        </authorList>
    </citation>
    <scope>NUCLEOTIDE SEQUENCE [LARGE SCALE GENOMIC DNA]</scope>
    <source>
        <strain evidence="8">RS5460</strain>
    </source>
</reference>
<feature type="domain" description="C2H2-type" evidence="6">
    <location>
        <begin position="166"/>
        <end position="193"/>
    </location>
</feature>
<name>A0AAN5C9J6_9BILA</name>
<dbReference type="SUPFAM" id="SSF57667">
    <property type="entry name" value="beta-beta-alpha zinc fingers"/>
    <property type="match status" value="1"/>
</dbReference>
<dbReference type="PROSITE" id="PS00028">
    <property type="entry name" value="ZINC_FINGER_C2H2_1"/>
    <property type="match status" value="2"/>
</dbReference>
<feature type="non-terminal residue" evidence="7">
    <location>
        <position position="1"/>
    </location>
</feature>
<dbReference type="GO" id="GO:0000977">
    <property type="term" value="F:RNA polymerase II transcription regulatory region sequence-specific DNA binding"/>
    <property type="evidence" value="ECO:0007669"/>
    <property type="project" value="TreeGrafter"/>
</dbReference>
<dbReference type="AlphaFoldDB" id="A0AAN5C9J6"/>
<dbReference type="PROSITE" id="PS50157">
    <property type="entry name" value="ZINC_FINGER_C2H2_2"/>
    <property type="match status" value="3"/>
</dbReference>
<dbReference type="Gene3D" id="3.30.160.60">
    <property type="entry name" value="Classic Zinc Finger"/>
    <property type="match status" value="1"/>
</dbReference>
<organism evidence="7 8">
    <name type="scientific">Pristionchus mayeri</name>
    <dbReference type="NCBI Taxonomy" id="1317129"/>
    <lineage>
        <taxon>Eukaryota</taxon>
        <taxon>Metazoa</taxon>
        <taxon>Ecdysozoa</taxon>
        <taxon>Nematoda</taxon>
        <taxon>Chromadorea</taxon>
        <taxon>Rhabditida</taxon>
        <taxon>Rhabditina</taxon>
        <taxon>Diplogasteromorpha</taxon>
        <taxon>Diplogasteroidea</taxon>
        <taxon>Neodiplogasteridae</taxon>
        <taxon>Pristionchus</taxon>
    </lineage>
</organism>
<gene>
    <name evidence="7" type="ORF">PMAYCL1PPCAC_05042</name>
</gene>
<dbReference type="GO" id="GO:0008270">
    <property type="term" value="F:zinc ion binding"/>
    <property type="evidence" value="ECO:0007669"/>
    <property type="project" value="UniProtKB-KW"/>
</dbReference>
<evidence type="ECO:0000256" key="4">
    <source>
        <dbReference type="ARBA" id="ARBA00022833"/>
    </source>
</evidence>
<keyword evidence="2" id="KW-0677">Repeat</keyword>
<evidence type="ECO:0000256" key="2">
    <source>
        <dbReference type="ARBA" id="ARBA00022737"/>
    </source>
</evidence>
<dbReference type="Pfam" id="PF00096">
    <property type="entry name" value="zf-C2H2"/>
    <property type="match status" value="3"/>
</dbReference>
<evidence type="ECO:0000256" key="1">
    <source>
        <dbReference type="ARBA" id="ARBA00022723"/>
    </source>
</evidence>
<dbReference type="EMBL" id="BTRK01000002">
    <property type="protein sequence ID" value="GMR34847.1"/>
    <property type="molecule type" value="Genomic_DNA"/>
</dbReference>
<feature type="domain" description="C2H2-type" evidence="6">
    <location>
        <begin position="142"/>
        <end position="165"/>
    </location>
</feature>
<keyword evidence="3 5" id="KW-0863">Zinc-finger</keyword>
<keyword evidence="1" id="KW-0479">Metal-binding</keyword>
<feature type="domain" description="C2H2-type" evidence="6">
    <location>
        <begin position="113"/>
        <end position="140"/>
    </location>
</feature>
<evidence type="ECO:0000256" key="3">
    <source>
        <dbReference type="ARBA" id="ARBA00022771"/>
    </source>
</evidence>
<dbReference type="PANTHER" id="PTHR24409:SF295">
    <property type="entry name" value="AZ2-RELATED"/>
    <property type="match status" value="1"/>
</dbReference>
<dbReference type="Proteomes" id="UP001328107">
    <property type="component" value="Unassembled WGS sequence"/>
</dbReference>
<dbReference type="InterPro" id="IPR036236">
    <property type="entry name" value="Znf_C2H2_sf"/>
</dbReference>
<evidence type="ECO:0000313" key="8">
    <source>
        <dbReference type="Proteomes" id="UP001328107"/>
    </source>
</evidence>
<dbReference type="SMART" id="SM00355">
    <property type="entry name" value="ZnF_C2H2"/>
    <property type="match status" value="3"/>
</dbReference>
<evidence type="ECO:0000313" key="7">
    <source>
        <dbReference type="EMBL" id="GMR34847.1"/>
    </source>
</evidence>
<keyword evidence="8" id="KW-1185">Reference proteome</keyword>